<proteinExistence type="predicted"/>
<dbReference type="OrthoDB" id="8635520at2"/>
<dbReference type="SMART" id="SM00347">
    <property type="entry name" value="HTH_MARR"/>
    <property type="match status" value="1"/>
</dbReference>
<sequence length="145" mass="16338">MSARLTVEEQRLWHAWKIAADTVRQRVAEDVKTSSGLSDQDFSIVTRLVELGDGTLRQNELSASLRWDRTRLSHQLTRMENRGLVTRSAVDGGVLVRITDEGARLVQVARPIHADAVRKHLLHRTEGIDQTALVRVLERLALDSP</sequence>
<dbReference type="SUPFAM" id="SSF46785">
    <property type="entry name" value="Winged helix' DNA-binding domain"/>
    <property type="match status" value="1"/>
</dbReference>
<evidence type="ECO:0000313" key="2">
    <source>
        <dbReference type="EMBL" id="KTR52954.1"/>
    </source>
</evidence>
<protein>
    <recommendedName>
        <fullName evidence="1">HTH marR-type domain-containing protein</fullName>
    </recommendedName>
</protein>
<dbReference type="AlphaFoldDB" id="A0A147DT39"/>
<dbReference type="Gene3D" id="1.10.10.10">
    <property type="entry name" value="Winged helix-like DNA-binding domain superfamily/Winged helix DNA-binding domain"/>
    <property type="match status" value="1"/>
</dbReference>
<dbReference type="InterPro" id="IPR036388">
    <property type="entry name" value="WH-like_DNA-bd_sf"/>
</dbReference>
<name>A0A147DT39_9MICO</name>
<comment type="caution">
    <text evidence="2">The sequence shown here is derived from an EMBL/GenBank/DDBJ whole genome shotgun (WGS) entry which is preliminary data.</text>
</comment>
<dbReference type="RefSeq" id="WP_058749170.1">
    <property type="nucleotide sequence ID" value="NZ_LDRC01000021.1"/>
</dbReference>
<evidence type="ECO:0000313" key="3">
    <source>
        <dbReference type="Proteomes" id="UP000072763"/>
    </source>
</evidence>
<reference evidence="2 3" key="1">
    <citation type="journal article" date="2016" name="Front. Microbiol.">
        <title>Genomic Resource of Rice Seed Associated Bacteria.</title>
        <authorList>
            <person name="Midha S."/>
            <person name="Bansal K."/>
            <person name="Sharma S."/>
            <person name="Kumar N."/>
            <person name="Patil P.P."/>
            <person name="Chaudhry V."/>
            <person name="Patil P.B."/>
        </authorList>
    </citation>
    <scope>NUCLEOTIDE SEQUENCE [LARGE SCALE GENOMIC DNA]</scope>
    <source>
        <strain evidence="2 3">NS359</strain>
    </source>
</reference>
<accession>A0A147DT39</accession>
<gene>
    <name evidence="2" type="ORF">NS359_04590</name>
</gene>
<dbReference type="GO" id="GO:0003700">
    <property type="term" value="F:DNA-binding transcription factor activity"/>
    <property type="evidence" value="ECO:0007669"/>
    <property type="project" value="InterPro"/>
</dbReference>
<dbReference type="PATRIC" id="fig|465820.4.peg.961"/>
<evidence type="ECO:0000259" key="1">
    <source>
        <dbReference type="SMART" id="SM00347"/>
    </source>
</evidence>
<dbReference type="Proteomes" id="UP000072763">
    <property type="component" value="Unassembled WGS sequence"/>
</dbReference>
<feature type="domain" description="HTH marR-type" evidence="1">
    <location>
        <begin position="30"/>
        <end position="130"/>
    </location>
</feature>
<dbReference type="InterPro" id="IPR000835">
    <property type="entry name" value="HTH_MarR-typ"/>
</dbReference>
<dbReference type="InterPro" id="IPR036390">
    <property type="entry name" value="WH_DNA-bd_sf"/>
</dbReference>
<dbReference type="EMBL" id="LDRC01000021">
    <property type="protein sequence ID" value="KTR52954.1"/>
    <property type="molecule type" value="Genomic_DNA"/>
</dbReference>
<organism evidence="2 3">
    <name type="scientific">Curtobacterium oceanosedimentum</name>
    <dbReference type="NCBI Taxonomy" id="465820"/>
    <lineage>
        <taxon>Bacteria</taxon>
        <taxon>Bacillati</taxon>
        <taxon>Actinomycetota</taxon>
        <taxon>Actinomycetes</taxon>
        <taxon>Micrococcales</taxon>
        <taxon>Microbacteriaceae</taxon>
        <taxon>Curtobacterium</taxon>
    </lineage>
</organism>